<sequence length="128" mass="14239">MTEITGTELLRQVAAARVEKIDYARLAKDVGIAPDDLFEFAQDRKNLPADTLCRLTTEMMQGTRFYPDRDLLGPVAQVEAKPLGIRPPRCEAKPQNWKVGEMQGPGPQPLVPQPLKTTKRAGWLGGWV</sequence>
<evidence type="ECO:0000313" key="2">
    <source>
        <dbReference type="EMBL" id="SCB13352.1"/>
    </source>
</evidence>
<dbReference type="Proteomes" id="UP000183174">
    <property type="component" value="Unassembled WGS sequence"/>
</dbReference>
<dbReference type="RefSeq" id="WP_036027443.1">
    <property type="nucleotide sequence ID" value="NZ_FMAE01000001.1"/>
</dbReference>
<feature type="region of interest" description="Disordered" evidence="1">
    <location>
        <begin position="84"/>
        <end position="115"/>
    </location>
</feature>
<protein>
    <submittedName>
        <fullName evidence="2">Uncharacterized protein</fullName>
    </submittedName>
</protein>
<evidence type="ECO:0000313" key="3">
    <source>
        <dbReference type="Proteomes" id="UP000183174"/>
    </source>
</evidence>
<name>A0A1C3UD08_9BRAD</name>
<reference evidence="2 3" key="1">
    <citation type="submission" date="2016-08" db="EMBL/GenBank/DDBJ databases">
        <authorList>
            <person name="Seilhamer J.J."/>
        </authorList>
    </citation>
    <scope>NUCLEOTIDE SEQUENCE [LARGE SCALE GENOMIC DNA]</scope>
    <source>
        <strain evidence="2 3">CCBAU 10071</strain>
    </source>
</reference>
<proteinExistence type="predicted"/>
<organism evidence="2 3">
    <name type="scientific">Bradyrhizobium yuanmingense</name>
    <dbReference type="NCBI Taxonomy" id="108015"/>
    <lineage>
        <taxon>Bacteria</taxon>
        <taxon>Pseudomonadati</taxon>
        <taxon>Pseudomonadota</taxon>
        <taxon>Alphaproteobacteria</taxon>
        <taxon>Hyphomicrobiales</taxon>
        <taxon>Nitrobacteraceae</taxon>
        <taxon>Bradyrhizobium</taxon>
    </lineage>
</organism>
<gene>
    <name evidence="2" type="ORF">GA0061099_1001965</name>
</gene>
<accession>A0A1C3UD08</accession>
<evidence type="ECO:0000256" key="1">
    <source>
        <dbReference type="SAM" id="MobiDB-lite"/>
    </source>
</evidence>
<dbReference type="EMBL" id="FMAE01000001">
    <property type="protein sequence ID" value="SCB13352.1"/>
    <property type="molecule type" value="Genomic_DNA"/>
</dbReference>
<dbReference type="AlphaFoldDB" id="A0A1C3UD08"/>